<evidence type="ECO:0000313" key="4">
    <source>
        <dbReference type="Proteomes" id="UP001278500"/>
    </source>
</evidence>
<feature type="region of interest" description="Disordered" evidence="1">
    <location>
        <begin position="695"/>
        <end position="724"/>
    </location>
</feature>
<feature type="compositionally biased region" description="Low complexity" evidence="1">
    <location>
        <begin position="192"/>
        <end position="225"/>
    </location>
</feature>
<feature type="region of interest" description="Disordered" evidence="1">
    <location>
        <begin position="505"/>
        <end position="536"/>
    </location>
</feature>
<gene>
    <name evidence="3" type="ORF">B0H65DRAFT_555510</name>
</gene>
<organism evidence="3 4">
    <name type="scientific">Neurospora tetraspora</name>
    <dbReference type="NCBI Taxonomy" id="94610"/>
    <lineage>
        <taxon>Eukaryota</taxon>
        <taxon>Fungi</taxon>
        <taxon>Dikarya</taxon>
        <taxon>Ascomycota</taxon>
        <taxon>Pezizomycotina</taxon>
        <taxon>Sordariomycetes</taxon>
        <taxon>Sordariomycetidae</taxon>
        <taxon>Sordariales</taxon>
        <taxon>Sordariaceae</taxon>
        <taxon>Neurospora</taxon>
    </lineage>
</organism>
<feature type="domain" description="C2H2-type" evidence="2">
    <location>
        <begin position="92"/>
        <end position="115"/>
    </location>
</feature>
<reference evidence="3" key="1">
    <citation type="journal article" date="2023" name="Mol. Phylogenet. Evol.">
        <title>Genome-scale phylogeny and comparative genomics of the fungal order Sordariales.</title>
        <authorList>
            <person name="Hensen N."/>
            <person name="Bonometti L."/>
            <person name="Westerberg I."/>
            <person name="Brannstrom I.O."/>
            <person name="Guillou S."/>
            <person name="Cros-Aarteil S."/>
            <person name="Calhoun S."/>
            <person name="Haridas S."/>
            <person name="Kuo A."/>
            <person name="Mondo S."/>
            <person name="Pangilinan J."/>
            <person name="Riley R."/>
            <person name="LaButti K."/>
            <person name="Andreopoulos B."/>
            <person name="Lipzen A."/>
            <person name="Chen C."/>
            <person name="Yan M."/>
            <person name="Daum C."/>
            <person name="Ng V."/>
            <person name="Clum A."/>
            <person name="Steindorff A."/>
            <person name="Ohm R.A."/>
            <person name="Martin F."/>
            <person name="Silar P."/>
            <person name="Natvig D.O."/>
            <person name="Lalanne C."/>
            <person name="Gautier V."/>
            <person name="Ament-Velasquez S.L."/>
            <person name="Kruys A."/>
            <person name="Hutchinson M.I."/>
            <person name="Powell A.J."/>
            <person name="Barry K."/>
            <person name="Miller A.N."/>
            <person name="Grigoriev I.V."/>
            <person name="Debuchy R."/>
            <person name="Gladieux P."/>
            <person name="Hiltunen Thoren M."/>
            <person name="Johannesson H."/>
        </authorList>
    </citation>
    <scope>NUCLEOTIDE SEQUENCE</scope>
    <source>
        <strain evidence="3">CBS 560.94</strain>
    </source>
</reference>
<name>A0AAE0JJB5_9PEZI</name>
<feature type="compositionally biased region" description="Low complexity" evidence="1">
    <location>
        <begin position="28"/>
        <end position="37"/>
    </location>
</feature>
<feature type="region of interest" description="Disordered" evidence="1">
    <location>
        <begin position="155"/>
        <end position="353"/>
    </location>
</feature>
<dbReference type="InterPro" id="IPR013087">
    <property type="entry name" value="Znf_C2H2_type"/>
</dbReference>
<dbReference type="RefSeq" id="XP_062683696.1">
    <property type="nucleotide sequence ID" value="XM_062830030.1"/>
</dbReference>
<dbReference type="PROSITE" id="PS00028">
    <property type="entry name" value="ZINC_FINGER_C2H2_1"/>
    <property type="match status" value="1"/>
</dbReference>
<feature type="compositionally biased region" description="Basic and acidic residues" evidence="1">
    <location>
        <begin position="1"/>
        <end position="11"/>
    </location>
</feature>
<dbReference type="GeneID" id="87867184"/>
<feature type="compositionally biased region" description="Basic and acidic residues" evidence="1">
    <location>
        <begin position="155"/>
        <end position="173"/>
    </location>
</feature>
<evidence type="ECO:0000313" key="3">
    <source>
        <dbReference type="EMBL" id="KAK3350401.1"/>
    </source>
</evidence>
<protein>
    <recommendedName>
        <fullName evidence="2">C2H2-type domain-containing protein</fullName>
    </recommendedName>
</protein>
<dbReference type="AlphaFoldDB" id="A0AAE0JJB5"/>
<feature type="region of interest" description="Disordered" evidence="1">
    <location>
        <begin position="1"/>
        <end position="38"/>
    </location>
</feature>
<dbReference type="Proteomes" id="UP001278500">
    <property type="component" value="Unassembled WGS sequence"/>
</dbReference>
<evidence type="ECO:0000256" key="1">
    <source>
        <dbReference type="SAM" id="MobiDB-lite"/>
    </source>
</evidence>
<evidence type="ECO:0000259" key="2">
    <source>
        <dbReference type="PROSITE" id="PS00028"/>
    </source>
</evidence>
<reference evidence="3" key="2">
    <citation type="submission" date="2023-06" db="EMBL/GenBank/DDBJ databases">
        <authorList>
            <consortium name="Lawrence Berkeley National Laboratory"/>
            <person name="Haridas S."/>
            <person name="Hensen N."/>
            <person name="Bonometti L."/>
            <person name="Westerberg I."/>
            <person name="Brannstrom I.O."/>
            <person name="Guillou S."/>
            <person name="Cros-Aarteil S."/>
            <person name="Calhoun S."/>
            <person name="Kuo A."/>
            <person name="Mondo S."/>
            <person name="Pangilinan J."/>
            <person name="Riley R."/>
            <person name="Labutti K."/>
            <person name="Andreopoulos B."/>
            <person name="Lipzen A."/>
            <person name="Chen C."/>
            <person name="Yanf M."/>
            <person name="Daum C."/>
            <person name="Ng V."/>
            <person name="Clum A."/>
            <person name="Steindorff A."/>
            <person name="Ohm R."/>
            <person name="Martin F."/>
            <person name="Silar P."/>
            <person name="Natvig D."/>
            <person name="Lalanne C."/>
            <person name="Gautier V."/>
            <person name="Ament-Velasquez S.L."/>
            <person name="Kruys A."/>
            <person name="Hutchinson M.I."/>
            <person name="Powell A.J."/>
            <person name="Barry K."/>
            <person name="Miller A.N."/>
            <person name="Grigoriev I.V."/>
            <person name="Debuchy R."/>
            <person name="Gladieux P."/>
            <person name="Thoren M.H."/>
            <person name="Johannesson H."/>
        </authorList>
    </citation>
    <scope>NUCLEOTIDE SEQUENCE</scope>
    <source>
        <strain evidence="3">CBS 560.94</strain>
    </source>
</reference>
<proteinExistence type="predicted"/>
<feature type="compositionally biased region" description="Pro residues" evidence="1">
    <location>
        <begin position="226"/>
        <end position="238"/>
    </location>
</feature>
<feature type="compositionally biased region" description="Polar residues" evidence="1">
    <location>
        <begin position="518"/>
        <end position="528"/>
    </location>
</feature>
<keyword evidence="4" id="KW-1185">Reference proteome</keyword>
<comment type="caution">
    <text evidence="3">The sequence shown here is derived from an EMBL/GenBank/DDBJ whole genome shotgun (WGS) entry which is preliminary data.</text>
</comment>
<dbReference type="EMBL" id="JAUEPP010000002">
    <property type="protein sequence ID" value="KAK3350401.1"/>
    <property type="molecule type" value="Genomic_DNA"/>
</dbReference>
<sequence length="832" mass="91948">MPSINRKREWEGGQGGARPNKRSSNGTSASAAAAAAADNSDPDILIGPYDGHRRYDEWKGMMYGGFKIISGGGALYPTNYQIDFRHSDPWTCPLESCRKRFEQPTQLGAHFSRAHRKLLLYDEVRRGFFWAIGERKTPDKDGRFRSIVVKRGYFEPDNKRKPDDVRQPPKDWESEVNPTAVKDVKLPNLPQPAAAPAAVPAAPSPTTSAAASASRPFATPTAARPLPAPAASPAPPPAIRHTAPGAGLVGRPTGNSIHEVIDISSDEEDVKPSLAELQRESNSATSGSKRVEAQREAQSSGGNEVETQEDPFQDDPFLFNDPVEPVHDRNRSIQEPVNRQDPGAMASISEQPPQPQSLDIWIYITQFAKTATPYPDDAAIAELLTLRRRRDLPFIWRRRLGTFNTLNSSLTTPCKRMRCHKYLMHGAVSCADPGHKDGGCRKCRSAFPECVYLPPHILSSQAILKRVDMYFCCNAYYWWVGFQQPEGAVRPTYVDEIAAIKANAVENTTRETGRHRPSTQQPSAQHSKNVPAMPTQEANSELPEIWRYMLEFLQPGTQIPDDAAIFELLTLRKCRDLPEAWKFRLAGFKKHDLKTYTSVILYLGGTEAVTSPCSVMGCAHNQQAAEYAESLQRDGPGLWDRVFVKYAFPKCVFLPRHLLDSGKVVKTTPGSQMAQSSPAQVPQVITPVVSSTTHSLSNLTSHNKPRTAPQKRTNKSQGSSGTFCIPEGTPGQLFSLKGTDTKLIQASRNQLLKCKVLEGDGVKVQLIGGKEFKAYKGWDDEWEIPPDSQCLVKNIHPKNSFGENQTCIDVNPERGMVKAGQTQGTMVKGKMV</sequence>
<accession>A0AAE0JJB5</accession>